<protein>
    <submittedName>
        <fullName evidence="1">Uncharacterized protein</fullName>
    </submittedName>
</protein>
<evidence type="ECO:0000313" key="1">
    <source>
        <dbReference type="EMBL" id="JAD69705.1"/>
    </source>
</evidence>
<dbReference type="EMBL" id="GBRH01228190">
    <property type="protein sequence ID" value="JAD69705.1"/>
    <property type="molecule type" value="Transcribed_RNA"/>
</dbReference>
<accession>A0A0A9C8J0</accession>
<organism evidence="1">
    <name type="scientific">Arundo donax</name>
    <name type="common">Giant reed</name>
    <name type="synonym">Donax arundinaceus</name>
    <dbReference type="NCBI Taxonomy" id="35708"/>
    <lineage>
        <taxon>Eukaryota</taxon>
        <taxon>Viridiplantae</taxon>
        <taxon>Streptophyta</taxon>
        <taxon>Embryophyta</taxon>
        <taxon>Tracheophyta</taxon>
        <taxon>Spermatophyta</taxon>
        <taxon>Magnoliopsida</taxon>
        <taxon>Liliopsida</taxon>
        <taxon>Poales</taxon>
        <taxon>Poaceae</taxon>
        <taxon>PACMAD clade</taxon>
        <taxon>Arundinoideae</taxon>
        <taxon>Arundineae</taxon>
        <taxon>Arundo</taxon>
    </lineage>
</organism>
<proteinExistence type="predicted"/>
<sequence>MRSHLFHLMCKLAKHHHAHLPAGVLLPLASPQVTPKNWLMLICHLSAGIKHLASRILGTQKTLPKYSLSARNEIPLGIHQVLHQRPLKFEVGLVEMHSQCQVLRHSSQH</sequence>
<name>A0A0A9C8J0_ARUDO</name>
<dbReference type="AlphaFoldDB" id="A0A0A9C8J0"/>
<reference evidence="1" key="2">
    <citation type="journal article" date="2015" name="Data Brief">
        <title>Shoot transcriptome of the giant reed, Arundo donax.</title>
        <authorList>
            <person name="Barrero R.A."/>
            <person name="Guerrero F.D."/>
            <person name="Moolhuijzen P."/>
            <person name="Goolsby J.A."/>
            <person name="Tidwell J."/>
            <person name="Bellgard S.E."/>
            <person name="Bellgard M.I."/>
        </authorList>
    </citation>
    <scope>NUCLEOTIDE SEQUENCE</scope>
    <source>
        <tissue evidence="1">Shoot tissue taken approximately 20 cm above the soil surface</tissue>
    </source>
</reference>
<reference evidence="1" key="1">
    <citation type="submission" date="2014-09" db="EMBL/GenBank/DDBJ databases">
        <authorList>
            <person name="Magalhaes I.L.F."/>
            <person name="Oliveira U."/>
            <person name="Santos F.R."/>
            <person name="Vidigal T.H.D.A."/>
            <person name="Brescovit A.D."/>
            <person name="Santos A.J."/>
        </authorList>
    </citation>
    <scope>NUCLEOTIDE SEQUENCE</scope>
    <source>
        <tissue evidence="1">Shoot tissue taken approximately 20 cm above the soil surface</tissue>
    </source>
</reference>